<keyword evidence="2" id="KW-0812">Transmembrane</keyword>
<dbReference type="InterPro" id="IPR050640">
    <property type="entry name" value="Bact_2-comp_sensor_kinase"/>
</dbReference>
<dbReference type="InterPro" id="IPR008969">
    <property type="entry name" value="CarboxyPept-like_regulatory"/>
</dbReference>
<evidence type="ECO:0000259" key="3">
    <source>
        <dbReference type="Pfam" id="PF06580"/>
    </source>
</evidence>
<dbReference type="Pfam" id="PF13181">
    <property type="entry name" value="TPR_8"/>
    <property type="match status" value="1"/>
</dbReference>
<evidence type="ECO:0000256" key="2">
    <source>
        <dbReference type="SAM" id="Phobius"/>
    </source>
</evidence>
<dbReference type="PANTHER" id="PTHR34220:SF7">
    <property type="entry name" value="SENSOR HISTIDINE KINASE YPDA"/>
    <property type="match status" value="1"/>
</dbReference>
<reference evidence="5" key="1">
    <citation type="journal article" date="2019" name="Int. J. Syst. Evol. Microbiol.">
        <title>The Global Catalogue of Microorganisms (GCM) 10K type strain sequencing project: providing services to taxonomists for standard genome sequencing and annotation.</title>
        <authorList>
            <consortium name="The Broad Institute Genomics Platform"/>
            <consortium name="The Broad Institute Genome Sequencing Center for Infectious Disease"/>
            <person name="Wu L."/>
            <person name="Ma J."/>
        </authorList>
    </citation>
    <scope>NUCLEOTIDE SEQUENCE [LARGE SCALE GENOMIC DNA]</scope>
    <source>
        <strain evidence="5">CCM 8681</strain>
    </source>
</reference>
<keyword evidence="5" id="KW-1185">Reference proteome</keyword>
<evidence type="ECO:0000313" key="4">
    <source>
        <dbReference type="EMBL" id="GGI56588.1"/>
    </source>
</evidence>
<protein>
    <recommendedName>
        <fullName evidence="3">Signal transduction histidine kinase internal region domain-containing protein</fullName>
    </recommendedName>
</protein>
<dbReference type="Proteomes" id="UP000624701">
    <property type="component" value="Unassembled WGS sequence"/>
</dbReference>
<sequence length="705" mass="81312">MVFGYAQNEPIALGNDYFTVRGSVREKYSYEPIPKAAIQVNSGAYITTGYDGNFKIKVKVGDQVIISHEDFQTVYHTIKSNDRLLIEVFPQDPKPTQKERRKKTIQAFNQLIDSADTYLKNDAERSIQFIADALDKSVSQSQNAEAYQTLGDLYMYWEQYDLSVTNYKIALQNQDKSETKLKLANAYTANKNYEKGISTYKSIKENELSNYQKIELYEGLGDVYLKTKDITKAIDSYEKSLDFATTYAIGPKITDLNSKIAQAYNAAGNTQKAKTLFNSSLNLAEQESKKRSVEEKVTVAEFNNENRNYDDEISLRKEVVEDVKTIEVDSIVSNDSPITPQKQNYKIGNALILQKKYDEAIPYLDESIVEADKRGDLEVKKDAQRRKVDVLEQLGEYDKAKIEFEAFMASVDKLYLKKQQEISQSARRSRNLAENQLRIKSLENDRELSRSRYELTTERNRTQSIIIYSLIGGLVLLLIAAYFTYKYIKGQRLANNMLALKSLRSQMNPHFIFNALNSVNSFIAVNDERTANKYLSDFSFLMRAVLENSEEDFIPLKKEIELLELYTKLEHFRFKEKFDYTIDINNSIDVDDFEIPPMLLQPYIENAVWHGLRYKKEKGMLKIEIKPISKDEISISITDDGVGRERSKILKTDHQKKHNSKGLSNIKKRIQILNDMYKDKVDVSIEDYQNTEDTGTRVEVTLKKD</sequence>
<dbReference type="InterPro" id="IPR010559">
    <property type="entry name" value="Sig_transdc_His_kin_internal"/>
</dbReference>
<gene>
    <name evidence="4" type="ORF">GCM10011444_08970</name>
</gene>
<dbReference type="SMART" id="SM00028">
    <property type="entry name" value="TPR"/>
    <property type="match status" value="4"/>
</dbReference>
<evidence type="ECO:0000256" key="1">
    <source>
        <dbReference type="PROSITE-ProRule" id="PRU00339"/>
    </source>
</evidence>
<accession>A0ABQ2C0D2</accession>
<feature type="transmembrane region" description="Helical" evidence="2">
    <location>
        <begin position="465"/>
        <end position="485"/>
    </location>
</feature>
<dbReference type="InterPro" id="IPR011990">
    <property type="entry name" value="TPR-like_helical_dom_sf"/>
</dbReference>
<dbReference type="Pfam" id="PF06580">
    <property type="entry name" value="His_kinase"/>
    <property type="match status" value="1"/>
</dbReference>
<feature type="repeat" description="TPR" evidence="1">
    <location>
        <begin position="214"/>
        <end position="247"/>
    </location>
</feature>
<keyword evidence="2" id="KW-0472">Membrane</keyword>
<dbReference type="Gene3D" id="3.30.565.10">
    <property type="entry name" value="Histidine kinase-like ATPase, C-terminal domain"/>
    <property type="match status" value="1"/>
</dbReference>
<feature type="domain" description="Signal transduction histidine kinase internal region" evidence="3">
    <location>
        <begin position="500"/>
        <end position="578"/>
    </location>
</feature>
<dbReference type="EMBL" id="BMDQ01000001">
    <property type="protein sequence ID" value="GGI56588.1"/>
    <property type="molecule type" value="Genomic_DNA"/>
</dbReference>
<comment type="caution">
    <text evidence="4">The sequence shown here is derived from an EMBL/GenBank/DDBJ whole genome shotgun (WGS) entry which is preliminary data.</text>
</comment>
<dbReference type="SUPFAM" id="SSF49464">
    <property type="entry name" value="Carboxypeptidase regulatory domain-like"/>
    <property type="match status" value="1"/>
</dbReference>
<dbReference type="SUPFAM" id="SSF55874">
    <property type="entry name" value="ATPase domain of HSP90 chaperone/DNA topoisomerase II/histidine kinase"/>
    <property type="match status" value="1"/>
</dbReference>
<name>A0ABQ2C0D2_9FLAO</name>
<keyword evidence="2" id="KW-1133">Transmembrane helix</keyword>
<feature type="repeat" description="TPR" evidence="1">
    <location>
        <begin position="144"/>
        <end position="177"/>
    </location>
</feature>
<dbReference type="Gene3D" id="1.25.40.10">
    <property type="entry name" value="Tetratricopeptide repeat domain"/>
    <property type="match status" value="3"/>
</dbReference>
<keyword evidence="1" id="KW-0802">TPR repeat</keyword>
<dbReference type="InterPro" id="IPR019734">
    <property type="entry name" value="TPR_rpt"/>
</dbReference>
<evidence type="ECO:0000313" key="5">
    <source>
        <dbReference type="Proteomes" id="UP000624701"/>
    </source>
</evidence>
<organism evidence="4 5">
    <name type="scientific">Winogradskyella haliclonae</name>
    <dbReference type="NCBI Taxonomy" id="2048558"/>
    <lineage>
        <taxon>Bacteria</taxon>
        <taxon>Pseudomonadati</taxon>
        <taxon>Bacteroidota</taxon>
        <taxon>Flavobacteriia</taxon>
        <taxon>Flavobacteriales</taxon>
        <taxon>Flavobacteriaceae</taxon>
        <taxon>Winogradskyella</taxon>
    </lineage>
</organism>
<dbReference type="InterPro" id="IPR036890">
    <property type="entry name" value="HATPase_C_sf"/>
</dbReference>
<proteinExistence type="predicted"/>
<dbReference type="SUPFAM" id="SSF48452">
    <property type="entry name" value="TPR-like"/>
    <property type="match status" value="2"/>
</dbReference>
<dbReference type="PANTHER" id="PTHR34220">
    <property type="entry name" value="SENSOR HISTIDINE KINASE YPDA"/>
    <property type="match status" value="1"/>
</dbReference>
<dbReference type="PROSITE" id="PS50005">
    <property type="entry name" value="TPR"/>
    <property type="match status" value="2"/>
</dbReference>